<dbReference type="PANTHER" id="PTHR40763:SF5">
    <property type="entry name" value="MEMBRANE PROTEIN"/>
    <property type="match status" value="1"/>
</dbReference>
<evidence type="ECO:0000259" key="6">
    <source>
        <dbReference type="Pfam" id="PF05154"/>
    </source>
</evidence>
<evidence type="ECO:0000256" key="3">
    <source>
        <dbReference type="ARBA" id="ARBA00022989"/>
    </source>
</evidence>
<feature type="transmembrane region" description="Helical" evidence="5">
    <location>
        <begin position="131"/>
        <end position="158"/>
    </location>
</feature>
<dbReference type="PANTHER" id="PTHR40763">
    <property type="entry name" value="MEMBRANE PROTEIN-RELATED"/>
    <property type="match status" value="1"/>
</dbReference>
<dbReference type="EMBL" id="FNON01000001">
    <property type="protein sequence ID" value="SDW22598.1"/>
    <property type="molecule type" value="Genomic_DNA"/>
</dbReference>
<evidence type="ECO:0000256" key="1">
    <source>
        <dbReference type="ARBA" id="ARBA00004141"/>
    </source>
</evidence>
<dbReference type="GO" id="GO:0016020">
    <property type="term" value="C:membrane"/>
    <property type="evidence" value="ECO:0007669"/>
    <property type="project" value="UniProtKB-SubCell"/>
</dbReference>
<gene>
    <name evidence="8" type="ORF">SAMN05421504_10115</name>
</gene>
<dbReference type="Proteomes" id="UP000199515">
    <property type="component" value="Unassembled WGS sequence"/>
</dbReference>
<proteinExistence type="predicted"/>
<dbReference type="RefSeq" id="WP_091284955.1">
    <property type="nucleotide sequence ID" value="NZ_FNON01000001.1"/>
</dbReference>
<accession>A0A1H2RTJ5</accession>
<evidence type="ECO:0000313" key="9">
    <source>
        <dbReference type="Proteomes" id="UP000199515"/>
    </source>
</evidence>
<dbReference type="InterPro" id="IPR007829">
    <property type="entry name" value="TM2"/>
</dbReference>
<evidence type="ECO:0000256" key="2">
    <source>
        <dbReference type="ARBA" id="ARBA00022692"/>
    </source>
</evidence>
<dbReference type="Pfam" id="PF08044">
    <property type="entry name" value="DUF1707"/>
    <property type="match status" value="1"/>
</dbReference>
<evidence type="ECO:0000313" key="8">
    <source>
        <dbReference type="EMBL" id="SDW22598.1"/>
    </source>
</evidence>
<dbReference type="AlphaFoldDB" id="A0A1H2RTJ5"/>
<keyword evidence="4 5" id="KW-0472">Membrane</keyword>
<feature type="domain" description="DUF1707" evidence="7">
    <location>
        <begin position="10"/>
        <end position="62"/>
    </location>
</feature>
<dbReference type="InterPro" id="IPR012551">
    <property type="entry name" value="DUF1707_SHOCT-like"/>
</dbReference>
<organism evidence="8 9">
    <name type="scientific">Amycolatopsis xylanica</name>
    <dbReference type="NCBI Taxonomy" id="589385"/>
    <lineage>
        <taxon>Bacteria</taxon>
        <taxon>Bacillati</taxon>
        <taxon>Actinomycetota</taxon>
        <taxon>Actinomycetes</taxon>
        <taxon>Pseudonocardiales</taxon>
        <taxon>Pseudonocardiaceae</taxon>
        <taxon>Amycolatopsis</taxon>
    </lineage>
</organism>
<evidence type="ECO:0000259" key="7">
    <source>
        <dbReference type="Pfam" id="PF08044"/>
    </source>
</evidence>
<keyword evidence="2 5" id="KW-0812">Transmembrane</keyword>
<comment type="subcellular location">
    <subcellularLocation>
        <location evidence="1">Membrane</location>
        <topology evidence="1">Multi-pass membrane protein</topology>
    </subcellularLocation>
</comment>
<name>A0A1H2RTJ5_9PSEU</name>
<evidence type="ECO:0000256" key="4">
    <source>
        <dbReference type="ARBA" id="ARBA00023136"/>
    </source>
</evidence>
<dbReference type="STRING" id="589385.SAMN05421504_10115"/>
<keyword evidence="3 5" id="KW-1133">Transmembrane helix</keyword>
<feature type="domain" description="TM2" evidence="6">
    <location>
        <begin position="103"/>
        <end position="154"/>
    </location>
</feature>
<dbReference type="OrthoDB" id="2004788at2"/>
<sequence length="171" mass="18591">MSTAPEPENLRIGTAEREEAMKVLSDHFAEGRLSTEEYEARVTGVLDAKTRAELRPLFDDLPAPKPVFLLPPMTFAQPAYSPPPPGALPVPHWAPPPPAQYSPKSRMVAGVLQIVFPFGTGRFYTGHTGIAVAQLLVTLFTFGIGAIWPFIDGILLLANGGTDPFGRRLRD</sequence>
<keyword evidence="9" id="KW-1185">Reference proteome</keyword>
<protein>
    <submittedName>
        <fullName evidence="8">TM2 domain-containing protein</fullName>
    </submittedName>
</protein>
<evidence type="ECO:0000256" key="5">
    <source>
        <dbReference type="SAM" id="Phobius"/>
    </source>
</evidence>
<reference evidence="8 9" key="1">
    <citation type="submission" date="2016-10" db="EMBL/GenBank/DDBJ databases">
        <authorList>
            <person name="de Groot N.N."/>
        </authorList>
    </citation>
    <scope>NUCLEOTIDE SEQUENCE [LARGE SCALE GENOMIC DNA]</scope>
    <source>
        <strain evidence="8 9">CPCC 202699</strain>
    </source>
</reference>
<dbReference type="Pfam" id="PF05154">
    <property type="entry name" value="TM2"/>
    <property type="match status" value="1"/>
</dbReference>